<keyword evidence="1" id="KW-0378">Hydrolase</keyword>
<proteinExistence type="predicted"/>
<dbReference type="Proteomes" id="UP000264006">
    <property type="component" value="Chromosome"/>
</dbReference>
<evidence type="ECO:0000259" key="2">
    <source>
        <dbReference type="SMART" id="SM00939"/>
    </source>
</evidence>
<reference evidence="3 4" key="1">
    <citation type="submission" date="2018-09" db="EMBL/GenBank/DDBJ databases">
        <title>Complete genome sequence of Euzebya sp. DY32-46 isolated from seawater of Pacific Ocean.</title>
        <authorList>
            <person name="Xu L."/>
            <person name="Wu Y.-H."/>
            <person name="Xu X.-W."/>
        </authorList>
    </citation>
    <scope>NUCLEOTIDE SEQUENCE [LARGE SCALE GENOMIC DNA]</scope>
    <source>
        <strain evidence="3 4">DY32-46</strain>
    </source>
</reference>
<dbReference type="InterPro" id="IPR013736">
    <property type="entry name" value="Xaa-Pro_dipept_C"/>
</dbReference>
<dbReference type="AlphaFoldDB" id="A0A346XYK7"/>
<dbReference type="InterPro" id="IPR005674">
    <property type="entry name" value="CocE/Ser_esterase"/>
</dbReference>
<dbReference type="NCBIfam" id="TIGR00976">
    <property type="entry name" value="CocE_NonD"/>
    <property type="match status" value="1"/>
</dbReference>
<dbReference type="InterPro" id="IPR008979">
    <property type="entry name" value="Galactose-bd-like_sf"/>
</dbReference>
<dbReference type="InterPro" id="IPR000383">
    <property type="entry name" value="Xaa-Pro-like_dom"/>
</dbReference>
<dbReference type="SUPFAM" id="SSF53474">
    <property type="entry name" value="alpha/beta-Hydrolases"/>
    <property type="match status" value="1"/>
</dbReference>
<dbReference type="SUPFAM" id="SSF49785">
    <property type="entry name" value="Galactose-binding domain-like"/>
    <property type="match status" value="1"/>
</dbReference>
<evidence type="ECO:0000256" key="1">
    <source>
        <dbReference type="ARBA" id="ARBA00022801"/>
    </source>
</evidence>
<dbReference type="Pfam" id="PF02129">
    <property type="entry name" value="Peptidase_S15"/>
    <property type="match status" value="1"/>
</dbReference>
<dbReference type="EMBL" id="CP031165">
    <property type="protein sequence ID" value="AXV07304.1"/>
    <property type="molecule type" value="Genomic_DNA"/>
</dbReference>
<accession>A0A346XYK7</accession>
<gene>
    <name evidence="3" type="ORF">DVS28_a2625</name>
</gene>
<feature type="domain" description="Xaa-Pro dipeptidyl-peptidase C-terminal" evidence="2">
    <location>
        <begin position="350"/>
        <end position="531"/>
    </location>
</feature>
<dbReference type="SMART" id="SM00939">
    <property type="entry name" value="PepX_C"/>
    <property type="match status" value="1"/>
</dbReference>
<sequence length="580" mass="62580">MPWTVQESSQRVSNSPGMRRTALLVVLALTLSVLALAPSGAGADSVPAGYTFTQEWFESHDGLQLHAAVFLPSDHVDGEEHPVILVPTPYTSPNGGATGLNLSGPEIRFPELFTHESFGQDRWAYVQFDIRGFGGSEGCFQYYMPNEAADVETAVEYIAGLDWAGDVALWGKSYDAAQHVLALGREEVDGLAATVIQAPGLSAYTALWDNGVHYATGRYATTSVYTADDLFPAHNTSTLGEVNYWRATLSPVTTAANYPTCRTDGIVLMNTVWDREDPFWADKEPYLDAVGSDVPTFWLHGFHDANTKPRHMDVYSSLTGPSQAWFGQFTHVRGHEAGVGRSDYFMDEVFRFLDRHVLGRDPGTTDAAVTVQQGDTGDWRHEAQWPPTDGFDWTMPLNPGTYVDEQGNNAGGSSAGTGVLSVSPVLPHDVHLGGEVTIDATVATTVPLAHMVGLLYDIAPDGRARFVQRGAQLVAGTGEQTLSFTLYPQDWEFRAGHRIGVLLSPGDDSWYSPGVTGQEVDVVASEATFPLIAIDRTELIDGGVSDGSDDVSPFVLAAERIGQAEVDVILPPAQTPADGT</sequence>
<protein>
    <submittedName>
        <fullName evidence="3">Putative secreted protein</fullName>
    </submittedName>
</protein>
<name>A0A346XYK7_9ACTN</name>
<organism evidence="3 4">
    <name type="scientific">Euzebya pacifica</name>
    <dbReference type="NCBI Taxonomy" id="1608957"/>
    <lineage>
        <taxon>Bacteria</taxon>
        <taxon>Bacillati</taxon>
        <taxon>Actinomycetota</taxon>
        <taxon>Nitriliruptoria</taxon>
        <taxon>Euzebyales</taxon>
    </lineage>
</organism>
<dbReference type="GO" id="GO:0008239">
    <property type="term" value="F:dipeptidyl-peptidase activity"/>
    <property type="evidence" value="ECO:0007669"/>
    <property type="project" value="InterPro"/>
</dbReference>
<dbReference type="KEGG" id="euz:DVS28_a2625"/>
<dbReference type="Pfam" id="PF08530">
    <property type="entry name" value="PepX_C"/>
    <property type="match status" value="1"/>
</dbReference>
<keyword evidence="4" id="KW-1185">Reference proteome</keyword>
<dbReference type="Gene3D" id="2.60.120.260">
    <property type="entry name" value="Galactose-binding domain-like"/>
    <property type="match status" value="1"/>
</dbReference>
<evidence type="ECO:0000313" key="4">
    <source>
        <dbReference type="Proteomes" id="UP000264006"/>
    </source>
</evidence>
<dbReference type="Gene3D" id="3.40.50.1820">
    <property type="entry name" value="alpha/beta hydrolase"/>
    <property type="match status" value="2"/>
</dbReference>
<dbReference type="InterPro" id="IPR029058">
    <property type="entry name" value="AB_hydrolase_fold"/>
</dbReference>
<evidence type="ECO:0000313" key="3">
    <source>
        <dbReference type="EMBL" id="AXV07304.1"/>
    </source>
</evidence>